<accession>A0A1W1VAY4</accession>
<evidence type="ECO:0000313" key="3">
    <source>
        <dbReference type="Proteomes" id="UP000192368"/>
    </source>
</evidence>
<dbReference type="OrthoDB" id="9797742at2"/>
<dbReference type="GO" id="GO:0016779">
    <property type="term" value="F:nucleotidyltransferase activity"/>
    <property type="evidence" value="ECO:0007669"/>
    <property type="project" value="UniProtKB-KW"/>
</dbReference>
<protein>
    <submittedName>
        <fullName evidence="2">Molybdenum cofactor cytidylyltransferase</fullName>
    </submittedName>
</protein>
<dbReference type="PANTHER" id="PTHR43777:SF1">
    <property type="entry name" value="MOLYBDENUM COFACTOR CYTIDYLYLTRANSFERASE"/>
    <property type="match status" value="1"/>
</dbReference>
<feature type="domain" description="MobA-like NTP transferase" evidence="1">
    <location>
        <begin position="5"/>
        <end position="158"/>
    </location>
</feature>
<keyword evidence="3" id="KW-1185">Reference proteome</keyword>
<dbReference type="InterPro" id="IPR029044">
    <property type="entry name" value="Nucleotide-diphossugar_trans"/>
</dbReference>
<reference evidence="3" key="1">
    <citation type="submission" date="2017-04" db="EMBL/GenBank/DDBJ databases">
        <authorList>
            <person name="Varghese N."/>
            <person name="Submissions S."/>
        </authorList>
    </citation>
    <scope>NUCLEOTIDE SEQUENCE [LARGE SCALE GENOMIC DNA]</scope>
    <source>
        <strain evidence="3">DSM 20463</strain>
    </source>
</reference>
<dbReference type="Proteomes" id="UP000192368">
    <property type="component" value="Unassembled WGS sequence"/>
</dbReference>
<dbReference type="STRING" id="573058.SAMN00017477_1638"/>
<sequence>MNISAIVMASGFSNRMGENKLKLKVKDKRMFEYTVDLLEKLDFAEKILVTNDEDIKEYANGKLKVYENPNAEIGKSESIRIGVENSGEVDGYMFFVCDQPFLKEDTVEKIVDKFYKEDLITFPMYGKKRGAPMVFPKSFKEGLLNLKEDEGGIVLITQENSQSVSIDSEMEHIDIDTREEYEKIK</sequence>
<gene>
    <name evidence="2" type="ORF">SAMN00017477_1638</name>
</gene>
<proteinExistence type="predicted"/>
<dbReference type="RefSeq" id="WP_084231199.1">
    <property type="nucleotide sequence ID" value="NZ_FWWR01000011.1"/>
</dbReference>
<dbReference type="InterPro" id="IPR025877">
    <property type="entry name" value="MobA-like_NTP_Trfase"/>
</dbReference>
<dbReference type="Pfam" id="PF12804">
    <property type="entry name" value="NTP_transf_3"/>
    <property type="match status" value="1"/>
</dbReference>
<dbReference type="PANTHER" id="PTHR43777">
    <property type="entry name" value="MOLYBDENUM COFACTOR CYTIDYLYLTRANSFERASE"/>
    <property type="match status" value="1"/>
</dbReference>
<keyword evidence="2" id="KW-0808">Transferase</keyword>
<evidence type="ECO:0000313" key="2">
    <source>
        <dbReference type="EMBL" id="SMB90522.1"/>
    </source>
</evidence>
<dbReference type="Gene3D" id="3.90.550.10">
    <property type="entry name" value="Spore Coat Polysaccharide Biosynthesis Protein SpsA, Chain A"/>
    <property type="match status" value="1"/>
</dbReference>
<name>A0A1W1VAY4_PEPAS</name>
<evidence type="ECO:0000259" key="1">
    <source>
        <dbReference type="Pfam" id="PF12804"/>
    </source>
</evidence>
<dbReference type="AlphaFoldDB" id="A0A1W1VAY4"/>
<organism evidence="2 3">
    <name type="scientific">Peptoniphilus asaccharolyticus DSM 20463</name>
    <dbReference type="NCBI Taxonomy" id="573058"/>
    <lineage>
        <taxon>Bacteria</taxon>
        <taxon>Bacillati</taxon>
        <taxon>Bacillota</taxon>
        <taxon>Tissierellia</taxon>
        <taxon>Tissierellales</taxon>
        <taxon>Peptoniphilaceae</taxon>
        <taxon>Peptoniphilus</taxon>
    </lineage>
</organism>
<dbReference type="CDD" id="cd04182">
    <property type="entry name" value="GT_2_like_f"/>
    <property type="match status" value="1"/>
</dbReference>
<dbReference type="EMBL" id="FWWR01000011">
    <property type="protein sequence ID" value="SMB90522.1"/>
    <property type="molecule type" value="Genomic_DNA"/>
</dbReference>
<keyword evidence="2" id="KW-0548">Nucleotidyltransferase</keyword>
<dbReference type="SUPFAM" id="SSF53448">
    <property type="entry name" value="Nucleotide-diphospho-sugar transferases"/>
    <property type="match status" value="1"/>
</dbReference>